<evidence type="ECO:0000313" key="2">
    <source>
        <dbReference type="Proteomes" id="UP000034096"/>
    </source>
</evidence>
<gene>
    <name evidence="1" type="ORF">US75_C0032G0004</name>
</gene>
<organism evidence="1 2">
    <name type="scientific">Candidatus Woesebacteria bacterium GW2011_GWC1_38_13</name>
    <dbReference type="NCBI Taxonomy" id="1618583"/>
    <lineage>
        <taxon>Bacteria</taxon>
        <taxon>Candidatus Woeseibacteriota</taxon>
    </lineage>
</organism>
<dbReference type="AlphaFoldDB" id="A0A0G0LRC2"/>
<comment type="caution">
    <text evidence="1">The sequence shown here is derived from an EMBL/GenBank/DDBJ whole genome shotgun (WGS) entry which is preliminary data.</text>
</comment>
<name>A0A0G0LRC2_9BACT</name>
<reference evidence="1 2" key="1">
    <citation type="journal article" date="2015" name="Nature">
        <title>rRNA introns, odd ribosomes, and small enigmatic genomes across a large radiation of phyla.</title>
        <authorList>
            <person name="Brown C.T."/>
            <person name="Hug L.A."/>
            <person name="Thomas B.C."/>
            <person name="Sharon I."/>
            <person name="Castelle C.J."/>
            <person name="Singh A."/>
            <person name="Wilkins M.J."/>
            <person name="Williams K.H."/>
            <person name="Banfield J.F."/>
        </authorList>
    </citation>
    <scope>NUCLEOTIDE SEQUENCE [LARGE SCALE GENOMIC DNA]</scope>
</reference>
<protein>
    <submittedName>
        <fullName evidence="1">Uncharacterized protein</fullName>
    </submittedName>
</protein>
<dbReference type="EMBL" id="LBUE01000032">
    <property type="protein sequence ID" value="KKQ55111.1"/>
    <property type="molecule type" value="Genomic_DNA"/>
</dbReference>
<sequence length="86" mass="9647">MTEKAIQELNTAREKVEAGDSSVYEMIAQGELHRSMNGEKGALGKALGLYQKHDSIFSRRARKPILAEGDIQLPKLVSDMKERDYP</sequence>
<evidence type="ECO:0000313" key="1">
    <source>
        <dbReference type="EMBL" id="KKQ55111.1"/>
    </source>
</evidence>
<dbReference type="Proteomes" id="UP000034096">
    <property type="component" value="Unassembled WGS sequence"/>
</dbReference>
<dbReference type="STRING" id="1618583.US75_C0032G0004"/>
<accession>A0A0G0LRC2</accession>
<proteinExistence type="predicted"/>